<dbReference type="AlphaFoldDB" id="A0A1G6UV39"/>
<dbReference type="GO" id="GO:0005975">
    <property type="term" value="P:carbohydrate metabolic process"/>
    <property type="evidence" value="ECO:0007669"/>
    <property type="project" value="InterPro"/>
</dbReference>
<dbReference type="InterPro" id="IPR052047">
    <property type="entry name" value="GH94_Enzymes"/>
</dbReference>
<evidence type="ECO:0000313" key="4">
    <source>
        <dbReference type="Proteomes" id="UP000199039"/>
    </source>
</evidence>
<feature type="domain" description="Glycoside phosphorylase super sandwich" evidence="1">
    <location>
        <begin position="371"/>
        <end position="603"/>
    </location>
</feature>
<dbReference type="Pfam" id="PF21958">
    <property type="entry name" value="SOGP_N"/>
    <property type="match status" value="1"/>
</dbReference>
<dbReference type="PANTHER" id="PTHR37469:SF2">
    <property type="entry name" value="CELLOBIONIC ACID PHOSPHORYLASE"/>
    <property type="match status" value="1"/>
</dbReference>
<dbReference type="EMBL" id="FMYH01000007">
    <property type="protein sequence ID" value="SDD45151.1"/>
    <property type="molecule type" value="Genomic_DNA"/>
</dbReference>
<protein>
    <submittedName>
        <fullName evidence="3">Cellobiose phosphorylase</fullName>
    </submittedName>
</protein>
<dbReference type="Pfam" id="PF21250">
    <property type="entry name" value="SOGP_2nd"/>
    <property type="match status" value="1"/>
</dbReference>
<gene>
    <name evidence="3" type="ORF">SAMN05216410_3343</name>
</gene>
<name>A0A1G6UV39_9MICO</name>
<dbReference type="InterPro" id="IPR053831">
    <property type="entry name" value="SOGP_N"/>
</dbReference>
<proteinExistence type="predicted"/>
<accession>A0A1G6UV39</accession>
<keyword evidence="4" id="KW-1185">Reference proteome</keyword>
<evidence type="ECO:0000259" key="2">
    <source>
        <dbReference type="Pfam" id="PF21958"/>
    </source>
</evidence>
<dbReference type="OrthoDB" id="9769991at2"/>
<dbReference type="Proteomes" id="UP000199039">
    <property type="component" value="Unassembled WGS sequence"/>
</dbReference>
<dbReference type="PANTHER" id="PTHR37469">
    <property type="entry name" value="CELLOBIONIC ACID PHOSPHORYLASE-RELATED"/>
    <property type="match status" value="1"/>
</dbReference>
<dbReference type="InterPro" id="IPR048771">
    <property type="entry name" value="SOGP_2nd"/>
</dbReference>
<dbReference type="SUPFAM" id="SSF48208">
    <property type="entry name" value="Six-hairpin glycosidases"/>
    <property type="match status" value="1"/>
</dbReference>
<dbReference type="STRING" id="1814289.SAMN05216410_3343"/>
<feature type="domain" description="SOGP N-terminal" evidence="2">
    <location>
        <begin position="48"/>
        <end position="270"/>
    </location>
</feature>
<reference evidence="3 4" key="1">
    <citation type="submission" date="2016-09" db="EMBL/GenBank/DDBJ databases">
        <authorList>
            <person name="Capua I."/>
            <person name="De Benedictis P."/>
            <person name="Joannis T."/>
            <person name="Lombin L.H."/>
            <person name="Cattoli G."/>
        </authorList>
    </citation>
    <scope>NUCLEOTIDE SEQUENCE [LARGE SCALE GENOMIC DNA]</scope>
    <source>
        <strain evidence="3 4">ISLP-3</strain>
    </source>
</reference>
<evidence type="ECO:0000313" key="3">
    <source>
        <dbReference type="EMBL" id="SDD45151.1"/>
    </source>
</evidence>
<sequence>MTTHTAHPSATDPAAAATVLPAPCSPMRPAPTAAVLEAGTTRIELSVAGDVRAITRGESMLVNQYVPSEHDAMVGGVFLRRHGLDASGARVVEGAPLVGGRAAGTFAASPAGARWSGQVLGASYAVTLTLDPSGELWVWRIDLKAAEPESAGTVYDVVFAQDLALAPVATAVNNEPYVSQYIVHHVLDDARAGSVVASRQTMATAPVLPLAVTALVEGARAHLTDGFSFYGLDAKADGRAHGLDVPDWDSLVYQYEFALPVLLGPEVDLTAPRTVHAVTAVVVDYRGELGDALDAVPGLLDRAVALAASVPDAAPSAFEAAAPHASSRSLLVSAPLLSGRDLSDAELTALGAASAHSDASSWVLQPERDPAGRLLSFFTPDATHVVSRAKELAVERPHGHVLKAGSDVAPNDNILSATAYAYGVFASHVVVGNTTSNRFVSVQRNHLNLLRSSGVRALVRAGDRWQLLGVPSALLLDLGGVRWVYATEHGRIEVRTTASHDGRAIEVRIDSERPLDVILTADIELGEQSWTATRALDGRALVYAADVGTDVAEHCPDLVYVLASAAGRLGDDAALFADGRSRGTGLTTVAFEATTSASLVLTGDLDGAVSALSLAEGVLTSPLDVDAELAAHRGYIADYTRNLRVEGEGRLAEVNLLLPWFTQNALVHFLVPHGLEQYSGAAWGTRDVCQGPLELNLAFGHFDAAGDIVRRVFAHQLPDGTLPQWFMFDAYRERYSDEAHGDVVVWPLMALGEYLSATGDTTILDVEVPFWDGELRRPGTRTAPIADHVRASLDYIRSHRAPGTELLSYGEGDWDDTLQPAQASMSREMASAWTVALLFQAASTLDAQLRGTAHDALAAELAAEAGTIAAEFTDRLVIDEVLAGYVVFAPEGPWPVLHPSDDRTGLSYRLIPMTRSIIAGLFTPEQALHHESLVEEHLHFPDGVRLMDRPAPFHDGQTRFFRRGEQAANFGREVGLMYTHAHIRYTQALATLGRERLVTELLRISPVGQFERLSTSLPRQRNCYYSSSDAAFTDRYDAAANFDRLRDGSVGVKGGWRVYSSGPGIYLRQLVQSALGLVEQAGGVVIDPVLALEDDGLTIGIDLAGAHRTVRFHIEPGSAGVRVEADGRLLTGVETTAHYRRGGLWVAASDLTGVGVLDVHVGVDRSTLLAPH</sequence>
<dbReference type="Gene3D" id="1.50.10.10">
    <property type="match status" value="1"/>
</dbReference>
<dbReference type="RefSeq" id="WP_139185848.1">
    <property type="nucleotide sequence ID" value="NZ_FMYH01000007.1"/>
</dbReference>
<dbReference type="InterPro" id="IPR012341">
    <property type="entry name" value="6hp_glycosidase-like_sf"/>
</dbReference>
<dbReference type="InterPro" id="IPR008928">
    <property type="entry name" value="6-hairpin_glycosidase_sf"/>
</dbReference>
<organism evidence="3 4">
    <name type="scientific">Sanguibacter gelidistatuariae</name>
    <dbReference type="NCBI Taxonomy" id="1814289"/>
    <lineage>
        <taxon>Bacteria</taxon>
        <taxon>Bacillati</taxon>
        <taxon>Actinomycetota</taxon>
        <taxon>Actinomycetes</taxon>
        <taxon>Micrococcales</taxon>
        <taxon>Sanguibacteraceae</taxon>
        <taxon>Sanguibacter</taxon>
    </lineage>
</organism>
<evidence type="ECO:0000259" key="1">
    <source>
        <dbReference type="Pfam" id="PF21250"/>
    </source>
</evidence>